<dbReference type="EMBL" id="LLZZ01000117">
    <property type="protein sequence ID" value="KTB04163.1"/>
    <property type="molecule type" value="Genomic_DNA"/>
</dbReference>
<dbReference type="AlphaFoldDB" id="A0A0W0DU21"/>
<proteinExistence type="predicted"/>
<gene>
    <name evidence="3" type="ORF">AO440_004112</name>
</gene>
<dbReference type="GO" id="GO:0009060">
    <property type="term" value="P:aerobic respiration"/>
    <property type="evidence" value="ECO:0007669"/>
    <property type="project" value="EnsemblFungi"/>
</dbReference>
<reference evidence="3 4" key="1">
    <citation type="submission" date="2015-10" db="EMBL/GenBank/DDBJ databases">
        <title>Draft genomes sequences of Candida glabrata isolates 1A, 1B, 2A, 2B, 3A and 3B.</title>
        <authorList>
            <person name="Haavelsrud O.E."/>
            <person name="Gaustad P."/>
        </authorList>
    </citation>
    <scope>NUCLEOTIDE SEQUENCE [LARGE SCALE GENOMIC DNA]</scope>
    <source>
        <strain evidence="3">910700640</strain>
    </source>
</reference>
<evidence type="ECO:0000256" key="1">
    <source>
        <dbReference type="SAM" id="MobiDB-lite"/>
    </source>
</evidence>
<dbReference type="VEuPathDB" id="FungiDB:GVI51_M05951"/>
<dbReference type="Pfam" id="PF17316">
    <property type="entry name" value="Perilipin_2"/>
    <property type="match status" value="1"/>
</dbReference>
<sequence length="315" mass="35242">MTEGNYAEVASNGQEKKVAKEELHSSLVTYSSPTLQHLHRYPAVDKLIKRAVSVPVVSKAIAVSLLAVTGLKHKVWDSGKFPAVAKPVVSSSFKLLHKFDELVNLLVFSEGIDALFYAAKEHKNRPGVWLVWFLLDYFANVFNIILKEFVLKPFKLGNVAIKDASDATHKVTDVKELPHVSELSDTTKRLSQDLQSKVSESYIQPTKESAMQKYDTYIKPTAEKLHNVYAGNAKEKIDTYVKPKYDSYVKPGYDTAKETYKTITATYEQKLNKTESIPRAIVDTGYEVGVTTIGKLRGSTPPKEQQRPQTTEVSS</sequence>
<dbReference type="GO" id="GO:0005811">
    <property type="term" value="C:lipid droplet"/>
    <property type="evidence" value="ECO:0007669"/>
    <property type="project" value="EnsemblFungi"/>
</dbReference>
<evidence type="ECO:0000313" key="3">
    <source>
        <dbReference type="EMBL" id="KTB04163.1"/>
    </source>
</evidence>
<dbReference type="Proteomes" id="UP000054886">
    <property type="component" value="Unassembled WGS sequence"/>
</dbReference>
<feature type="region of interest" description="Disordered" evidence="1">
    <location>
        <begin position="293"/>
        <end position="315"/>
    </location>
</feature>
<accession>A0A0W0DU21</accession>
<keyword evidence="2" id="KW-0812">Transmembrane</keyword>
<protein>
    <submittedName>
        <fullName evidence="3">Protein PET10</fullName>
    </submittedName>
</protein>
<keyword evidence="2" id="KW-1133">Transmembrane helix</keyword>
<dbReference type="VEuPathDB" id="FungiDB:B1J91_M05995g"/>
<dbReference type="GO" id="GO:0044877">
    <property type="term" value="F:protein-containing complex binding"/>
    <property type="evidence" value="ECO:0007669"/>
    <property type="project" value="EnsemblFungi"/>
</dbReference>
<comment type="caution">
    <text evidence="3">The sequence shown here is derived from an EMBL/GenBank/DDBJ whole genome shotgun (WGS) entry which is preliminary data.</text>
</comment>
<dbReference type="VEuPathDB" id="FungiDB:GWK60_M05951"/>
<feature type="transmembrane region" description="Helical" evidence="2">
    <location>
        <begin position="126"/>
        <end position="146"/>
    </location>
</feature>
<name>A0A0W0DU21_CANGB</name>
<dbReference type="GO" id="GO:0034389">
    <property type="term" value="P:lipid droplet organization"/>
    <property type="evidence" value="ECO:0007669"/>
    <property type="project" value="EnsemblFungi"/>
</dbReference>
<evidence type="ECO:0000313" key="4">
    <source>
        <dbReference type="Proteomes" id="UP000054886"/>
    </source>
</evidence>
<organism evidence="3 4">
    <name type="scientific">Candida glabrata</name>
    <name type="common">Yeast</name>
    <name type="synonym">Torulopsis glabrata</name>
    <dbReference type="NCBI Taxonomy" id="5478"/>
    <lineage>
        <taxon>Eukaryota</taxon>
        <taxon>Fungi</taxon>
        <taxon>Dikarya</taxon>
        <taxon>Ascomycota</taxon>
        <taxon>Saccharomycotina</taxon>
        <taxon>Saccharomycetes</taxon>
        <taxon>Saccharomycetales</taxon>
        <taxon>Saccharomycetaceae</taxon>
        <taxon>Nakaseomyces</taxon>
    </lineage>
</organism>
<dbReference type="VEuPathDB" id="FungiDB:CAGL0M05995g"/>
<keyword evidence="2" id="KW-0472">Membrane</keyword>
<evidence type="ECO:0000256" key="2">
    <source>
        <dbReference type="SAM" id="Phobius"/>
    </source>
</evidence>